<dbReference type="VEuPathDB" id="FungiDB:SJAG_00183"/>
<dbReference type="OrthoDB" id="2139606at2759"/>
<keyword evidence="5 10" id="KW-0812">Transmembrane</keyword>
<evidence type="ECO:0000256" key="7">
    <source>
        <dbReference type="ARBA" id="ARBA00022989"/>
    </source>
</evidence>
<reference evidence="11 13" key="1">
    <citation type="journal article" date="2011" name="Science">
        <title>Comparative functional genomics of the fission yeasts.</title>
        <authorList>
            <person name="Rhind N."/>
            <person name="Chen Z."/>
            <person name="Yassour M."/>
            <person name="Thompson D.A."/>
            <person name="Haas B.J."/>
            <person name="Habib N."/>
            <person name="Wapinski I."/>
            <person name="Roy S."/>
            <person name="Lin M.F."/>
            <person name="Heiman D.I."/>
            <person name="Young S.K."/>
            <person name="Furuya K."/>
            <person name="Guo Y."/>
            <person name="Pidoux A."/>
            <person name="Chen H.M."/>
            <person name="Robbertse B."/>
            <person name="Goldberg J.M."/>
            <person name="Aoki K."/>
            <person name="Bayne E.H."/>
            <person name="Berlin A.M."/>
            <person name="Desjardins C.A."/>
            <person name="Dobbs E."/>
            <person name="Dukaj L."/>
            <person name="Fan L."/>
            <person name="FitzGerald M.G."/>
            <person name="French C."/>
            <person name="Gujja S."/>
            <person name="Hansen K."/>
            <person name="Keifenheim D."/>
            <person name="Levin J.Z."/>
            <person name="Mosher R.A."/>
            <person name="Mueller C.A."/>
            <person name="Pfiffner J."/>
            <person name="Priest M."/>
            <person name="Russ C."/>
            <person name="Smialowska A."/>
            <person name="Swoboda P."/>
            <person name="Sykes S.M."/>
            <person name="Vaughn M."/>
            <person name="Vengrova S."/>
            <person name="Yoder R."/>
            <person name="Zeng Q."/>
            <person name="Allshire R."/>
            <person name="Baulcombe D."/>
            <person name="Birren B.W."/>
            <person name="Brown W."/>
            <person name="Ekwall K."/>
            <person name="Kellis M."/>
            <person name="Leatherwood J."/>
            <person name="Levin H."/>
            <person name="Margalit H."/>
            <person name="Martienssen R."/>
            <person name="Nieduszynski C.A."/>
            <person name="Spatafora J.W."/>
            <person name="Friedman N."/>
            <person name="Dalgaard J.Z."/>
            <person name="Baumann P."/>
            <person name="Niki H."/>
            <person name="Regev A."/>
            <person name="Nusbaum C."/>
        </authorList>
    </citation>
    <scope>NUCLEOTIDE SEQUENCE [LARGE SCALE GENOMIC DNA]</scope>
    <source>
        <strain evidence="13">yFS275 / FY16936</strain>
    </source>
</reference>
<accession>B6JXP2</accession>
<evidence type="ECO:0000313" key="12">
    <source>
        <dbReference type="JaponicusDB" id="SJAG_00183"/>
    </source>
</evidence>
<proteinExistence type="inferred from homology"/>
<keyword evidence="8 10" id="KW-0333">Golgi apparatus</keyword>
<dbReference type="AlphaFoldDB" id="B6JXP2"/>
<dbReference type="RefSeq" id="XP_002171479.1">
    <property type="nucleotide sequence ID" value="XM_002171443.2"/>
</dbReference>
<keyword evidence="3 10" id="KW-0328">Glycosyltransferase</keyword>
<keyword evidence="4" id="KW-0808">Transferase</keyword>
<dbReference type="STRING" id="402676.B6JXP2"/>
<dbReference type="PANTHER" id="PTHR11214:SF351">
    <property type="entry name" value="BETA-1,3-GALACTOSYLTRANSFERASE PVG3"/>
    <property type="match status" value="1"/>
</dbReference>
<keyword evidence="6 10" id="KW-0735">Signal-anchor</keyword>
<evidence type="ECO:0000256" key="6">
    <source>
        <dbReference type="ARBA" id="ARBA00022968"/>
    </source>
</evidence>
<evidence type="ECO:0000256" key="4">
    <source>
        <dbReference type="ARBA" id="ARBA00022679"/>
    </source>
</evidence>
<comment type="subcellular location">
    <subcellularLocation>
        <location evidence="1 10">Golgi apparatus membrane</location>
        <topology evidence="1 10">Single-pass type II membrane protein</topology>
    </subcellularLocation>
</comment>
<sequence>MGISGKGFQRTVLKATIILIAVFASLLWISFKTDLIDSQSKALMNDYLSTLTSKNFSNNVLFKANEENVPGLRLCLGIFSQISSMDRRAMIRNEYTNMIKETAMKNDNVTLKFVVGIPSTREELDQVRLELLAYNDIEILPMPENMDEGKTTVFFQTFGENYVHYPIFDESAENNLRDKIMLDRDDFKTHYIETFELPGMLRYDEVQNYGKEYDFIAKVDDDTFVNIPYLLQNLRPLLGRKELYYGRDCCRKELLSESREFPYMCGFFYVVSPDLAFAVSHRREVLLPWEDVQMGYSVYKLNKTKNSIFEKSILTNVWQDPEHEAWSVARLRKNAIAVHNLKEPQVWLETAKWYRLTYAYRAQCNRIVSSKLRNQCNRAIFPIVDYIKLKNYEQAETTTDFLNV</sequence>
<dbReference type="OMA" id="DSCFRHG"/>
<evidence type="ECO:0000256" key="1">
    <source>
        <dbReference type="ARBA" id="ARBA00004323"/>
    </source>
</evidence>
<dbReference type="EC" id="2.4.1.-" evidence="10"/>
<evidence type="ECO:0000256" key="2">
    <source>
        <dbReference type="ARBA" id="ARBA00008661"/>
    </source>
</evidence>
<dbReference type="GO" id="GO:0016758">
    <property type="term" value="F:hexosyltransferase activity"/>
    <property type="evidence" value="ECO:0007669"/>
    <property type="project" value="InterPro"/>
</dbReference>
<feature type="transmembrane region" description="Helical" evidence="10">
    <location>
        <begin position="12"/>
        <end position="31"/>
    </location>
</feature>
<comment type="similarity">
    <text evidence="2 10">Belongs to the glycosyltransferase 31 family.</text>
</comment>
<gene>
    <name evidence="12" type="primary">pvg3</name>
    <name evidence="11" type="ORF">SJAG_00183</name>
</gene>
<dbReference type="eggNOG" id="KOG2287">
    <property type="taxonomic scope" value="Eukaryota"/>
</dbReference>
<evidence type="ECO:0000256" key="3">
    <source>
        <dbReference type="ARBA" id="ARBA00022676"/>
    </source>
</evidence>
<evidence type="ECO:0000256" key="8">
    <source>
        <dbReference type="ARBA" id="ARBA00023034"/>
    </source>
</evidence>
<dbReference type="GO" id="GO:0000139">
    <property type="term" value="C:Golgi membrane"/>
    <property type="evidence" value="ECO:0007669"/>
    <property type="project" value="UniProtKB-SubCell"/>
</dbReference>
<dbReference type="InterPro" id="IPR002659">
    <property type="entry name" value="Glyco_trans_31"/>
</dbReference>
<dbReference type="GO" id="GO:0051072">
    <property type="term" value="P:4,6-pyruvylated galactose residue biosynthetic process"/>
    <property type="evidence" value="ECO:0000318"/>
    <property type="project" value="GO_Central"/>
</dbReference>
<protein>
    <recommendedName>
        <fullName evidence="10">Hexosyltransferase</fullName>
        <ecNumber evidence="10">2.4.1.-</ecNumber>
    </recommendedName>
</protein>
<dbReference type="EMBL" id="KE651166">
    <property type="protein sequence ID" value="EEB05186.1"/>
    <property type="molecule type" value="Genomic_DNA"/>
</dbReference>
<dbReference type="GeneID" id="7048178"/>
<keyword evidence="7 10" id="KW-1133">Transmembrane helix</keyword>
<dbReference type="Proteomes" id="UP000001744">
    <property type="component" value="Unassembled WGS sequence"/>
</dbReference>
<name>B6JXP2_SCHJY</name>
<evidence type="ECO:0000313" key="11">
    <source>
        <dbReference type="EMBL" id="EEB05186.1"/>
    </source>
</evidence>
<keyword evidence="13" id="KW-1185">Reference proteome</keyword>
<evidence type="ECO:0000256" key="5">
    <source>
        <dbReference type="ARBA" id="ARBA00022692"/>
    </source>
</evidence>
<evidence type="ECO:0000256" key="10">
    <source>
        <dbReference type="RuleBase" id="RU363063"/>
    </source>
</evidence>
<dbReference type="Gene3D" id="3.90.550.50">
    <property type="match status" value="1"/>
</dbReference>
<keyword evidence="9 10" id="KW-0472">Membrane</keyword>
<organism evidence="11 13">
    <name type="scientific">Schizosaccharomyces japonicus (strain yFS275 / FY16936)</name>
    <name type="common">Fission yeast</name>
    <dbReference type="NCBI Taxonomy" id="402676"/>
    <lineage>
        <taxon>Eukaryota</taxon>
        <taxon>Fungi</taxon>
        <taxon>Dikarya</taxon>
        <taxon>Ascomycota</taxon>
        <taxon>Taphrinomycotina</taxon>
        <taxon>Schizosaccharomycetes</taxon>
        <taxon>Schizosaccharomycetales</taxon>
        <taxon>Schizosaccharomycetaceae</taxon>
        <taxon>Schizosaccharomyces</taxon>
    </lineage>
</organism>
<dbReference type="HOGENOM" id="CLU_731891_0_0_1"/>
<evidence type="ECO:0000313" key="13">
    <source>
        <dbReference type="Proteomes" id="UP000001744"/>
    </source>
</evidence>
<dbReference type="PANTHER" id="PTHR11214">
    <property type="entry name" value="BETA-1,3-N-ACETYLGLUCOSAMINYLTRANSFERASE"/>
    <property type="match status" value="1"/>
</dbReference>
<evidence type="ECO:0000256" key="9">
    <source>
        <dbReference type="ARBA" id="ARBA00023136"/>
    </source>
</evidence>
<dbReference type="JaponicusDB" id="SJAG_00183">
    <property type="gene designation" value="pvg3"/>
</dbReference>